<evidence type="ECO:0000313" key="10">
    <source>
        <dbReference type="EMBL" id="PWC12450.1"/>
    </source>
</evidence>
<keyword evidence="3" id="KW-1134">Transmembrane beta strand</keyword>
<accession>A0A2U1TSR3</accession>
<name>A0A2U1TSR3_9GAMM</name>
<evidence type="ECO:0000256" key="9">
    <source>
        <dbReference type="SAM" id="SignalP"/>
    </source>
</evidence>
<dbReference type="Gene3D" id="2.40.160.20">
    <property type="match status" value="1"/>
</dbReference>
<proteinExistence type="inferred from homology"/>
<dbReference type="AlphaFoldDB" id="A0A2U1TSR3"/>
<evidence type="ECO:0000256" key="4">
    <source>
        <dbReference type="ARBA" id="ARBA00022692"/>
    </source>
</evidence>
<dbReference type="Pfam" id="PF03922">
    <property type="entry name" value="OmpW"/>
    <property type="match status" value="1"/>
</dbReference>
<comment type="caution">
    <text evidence="10">The sequence shown here is derived from an EMBL/GenBank/DDBJ whole genome shotgun (WGS) entry which is preliminary data.</text>
</comment>
<dbReference type="PANTHER" id="PTHR36920:SF1">
    <property type="entry name" value="OUTER MEMBRANE PROTEIN W"/>
    <property type="match status" value="1"/>
</dbReference>
<evidence type="ECO:0000256" key="3">
    <source>
        <dbReference type="ARBA" id="ARBA00022452"/>
    </source>
</evidence>
<evidence type="ECO:0000313" key="11">
    <source>
        <dbReference type="Proteomes" id="UP000296159"/>
    </source>
</evidence>
<dbReference type="FunFam" id="2.40.160.20:FF:000001">
    <property type="entry name" value="Outer membrane protein W"/>
    <property type="match status" value="1"/>
</dbReference>
<evidence type="ECO:0000256" key="7">
    <source>
        <dbReference type="ARBA" id="ARBA00023237"/>
    </source>
</evidence>
<dbReference type="InterPro" id="IPR011250">
    <property type="entry name" value="OMP/PagP_B-barrel"/>
</dbReference>
<dbReference type="PROSITE" id="PS00695">
    <property type="entry name" value="ENT_VIR_OMP_2"/>
    <property type="match status" value="1"/>
</dbReference>
<organism evidence="10 11">
    <name type="scientific">Brenneria corticis</name>
    <dbReference type="NCBI Taxonomy" id="2173106"/>
    <lineage>
        <taxon>Bacteria</taxon>
        <taxon>Pseudomonadati</taxon>
        <taxon>Pseudomonadota</taxon>
        <taxon>Gammaproteobacteria</taxon>
        <taxon>Enterobacterales</taxon>
        <taxon>Pectobacteriaceae</taxon>
        <taxon>Brenneria</taxon>
    </lineage>
</organism>
<keyword evidence="7" id="KW-0998">Cell outer membrane</keyword>
<sequence>MKKASFVLLTAALMPAFAQAHQAGDIIVRGGTATVRPVEGSDNVLGSLGSFKVDNNTQLGLTFSYLVTDNIGVELLAATPFTHRVGLSSLGGTIAEVSHLPPSLVAQYYFGDKTDKLRPYLGVGINYTMFYDEKFNQRGKEAGVSDLSLKNSWGLAAQAGLDYNLDKNWLINASLWWMDIDTEVKFKAGGEQQSVSTRLDPWVFMFGVGYRF</sequence>
<dbReference type="NCBIfam" id="NF008202">
    <property type="entry name" value="PRK10959.1"/>
    <property type="match status" value="1"/>
</dbReference>
<feature type="signal peptide" evidence="9">
    <location>
        <begin position="1"/>
        <end position="20"/>
    </location>
</feature>
<dbReference type="EMBL" id="QDKH01000023">
    <property type="protein sequence ID" value="PWC12450.1"/>
    <property type="molecule type" value="Genomic_DNA"/>
</dbReference>
<evidence type="ECO:0000256" key="2">
    <source>
        <dbReference type="ARBA" id="ARBA00009330"/>
    </source>
</evidence>
<evidence type="ECO:0000256" key="6">
    <source>
        <dbReference type="ARBA" id="ARBA00023136"/>
    </source>
</evidence>
<comment type="similarity">
    <text evidence="2">Belongs to the OmpW/AlkL family.</text>
</comment>
<keyword evidence="4" id="KW-0812">Transmembrane</keyword>
<dbReference type="InterPro" id="IPR000758">
    <property type="entry name" value="Enterovir_OMP"/>
</dbReference>
<dbReference type="InterPro" id="IPR005618">
    <property type="entry name" value="OMPW"/>
</dbReference>
<protein>
    <recommendedName>
        <fullName evidence="8">Outer membrane protein W</fullName>
    </recommendedName>
</protein>
<feature type="chain" id="PRO_5015731576" description="Outer membrane protein W" evidence="9">
    <location>
        <begin position="21"/>
        <end position="212"/>
    </location>
</feature>
<keyword evidence="5 9" id="KW-0732">Signal</keyword>
<dbReference type="SUPFAM" id="SSF56925">
    <property type="entry name" value="OMPA-like"/>
    <property type="match status" value="1"/>
</dbReference>
<evidence type="ECO:0000256" key="8">
    <source>
        <dbReference type="ARBA" id="ARBA00074212"/>
    </source>
</evidence>
<evidence type="ECO:0000256" key="5">
    <source>
        <dbReference type="ARBA" id="ARBA00022729"/>
    </source>
</evidence>
<comment type="subcellular location">
    <subcellularLocation>
        <location evidence="1">Cell outer membrane</location>
    </subcellularLocation>
</comment>
<dbReference type="GO" id="GO:0009279">
    <property type="term" value="C:cell outer membrane"/>
    <property type="evidence" value="ECO:0007669"/>
    <property type="project" value="UniProtKB-SubCell"/>
</dbReference>
<gene>
    <name evidence="10" type="ORF">DDT56_17420</name>
</gene>
<reference evidence="10 11" key="1">
    <citation type="submission" date="2018-04" db="EMBL/GenBank/DDBJ databases">
        <title>Brenneria corticis sp.nov.</title>
        <authorList>
            <person name="Li Y."/>
        </authorList>
    </citation>
    <scope>NUCLEOTIDE SEQUENCE [LARGE SCALE GENOMIC DNA]</scope>
    <source>
        <strain evidence="10 11">CFCC 11842</strain>
    </source>
</reference>
<dbReference type="GO" id="GO:0055085">
    <property type="term" value="P:transmembrane transport"/>
    <property type="evidence" value="ECO:0007669"/>
    <property type="project" value="TreeGrafter"/>
</dbReference>
<dbReference type="Proteomes" id="UP000296159">
    <property type="component" value="Unassembled WGS sequence"/>
</dbReference>
<dbReference type="RefSeq" id="WP_136167682.1">
    <property type="nucleotide sequence ID" value="NZ_KZ819087.1"/>
</dbReference>
<keyword evidence="11" id="KW-1185">Reference proteome</keyword>
<dbReference type="PANTHER" id="PTHR36920">
    <property type="match status" value="1"/>
</dbReference>
<keyword evidence="6" id="KW-0472">Membrane</keyword>
<evidence type="ECO:0000256" key="1">
    <source>
        <dbReference type="ARBA" id="ARBA00004442"/>
    </source>
</evidence>
<dbReference type="GO" id="GO:0044384">
    <property type="term" value="C:host outer membrane"/>
    <property type="evidence" value="ECO:0007669"/>
    <property type="project" value="InterPro"/>
</dbReference>